<dbReference type="SUPFAM" id="SSF88659">
    <property type="entry name" value="Sigma3 and sigma4 domains of RNA polymerase sigma factors"/>
    <property type="match status" value="1"/>
</dbReference>
<evidence type="ECO:0000256" key="3">
    <source>
        <dbReference type="ARBA" id="ARBA00023082"/>
    </source>
</evidence>
<dbReference type="InterPro" id="IPR013324">
    <property type="entry name" value="RNA_pol_sigma_r3/r4-like"/>
</dbReference>
<evidence type="ECO:0000259" key="8">
    <source>
        <dbReference type="Pfam" id="PF08281"/>
    </source>
</evidence>
<keyword evidence="6" id="KW-1133">Transmembrane helix</keyword>
<dbReference type="InterPro" id="IPR007627">
    <property type="entry name" value="RNA_pol_sigma70_r2"/>
</dbReference>
<accession>A0A518F052</accession>
<dbReference type="InterPro" id="IPR036388">
    <property type="entry name" value="WH-like_DNA-bd_sf"/>
</dbReference>
<dbReference type="Pfam" id="PF04542">
    <property type="entry name" value="Sigma70_r2"/>
    <property type="match status" value="1"/>
</dbReference>
<feature type="transmembrane region" description="Helical" evidence="6">
    <location>
        <begin position="184"/>
        <end position="206"/>
    </location>
</feature>
<dbReference type="GO" id="GO:0003677">
    <property type="term" value="F:DNA binding"/>
    <property type="evidence" value="ECO:0007669"/>
    <property type="project" value="InterPro"/>
</dbReference>
<dbReference type="OrthoDB" id="9797134at2"/>
<keyword evidence="2" id="KW-0805">Transcription regulation</keyword>
<keyword evidence="4" id="KW-0804">Transcription</keyword>
<dbReference type="PANTHER" id="PTHR43133:SF51">
    <property type="entry name" value="RNA POLYMERASE SIGMA FACTOR"/>
    <property type="match status" value="1"/>
</dbReference>
<organism evidence="9 10">
    <name type="scientific">Saltatorellus ferox</name>
    <dbReference type="NCBI Taxonomy" id="2528018"/>
    <lineage>
        <taxon>Bacteria</taxon>
        <taxon>Pseudomonadati</taxon>
        <taxon>Planctomycetota</taxon>
        <taxon>Planctomycetia</taxon>
        <taxon>Planctomycetia incertae sedis</taxon>
        <taxon>Saltatorellus</taxon>
    </lineage>
</organism>
<sequence>MSHPDFLLAELSQHETFVRRTLTATLRNHAEVDDVIQETWIRTLAHGTVPGRAWLARTARNVAASRWRSDERRRFREQAREQELEAPSTDASLQRVEDRQKVVRCILGLAEPYRGVVLMRYEENLSVAEIASALDRSPGTVRSQLSRAHELLRTRLDADFGDRKHWAALALPAAMVKKSAAASVGVIPFAVAAGIIAAAGLGLLAYRVLQPATDPPAPLVSNATIATLSPGETRLSAPLLTPPSSESRTEAAAPLQEAATPKNARPYEERLMPRAELLARSYFGNYEKATFSFPFGIRDDPGLELTRNSWSVLFGNGRGRLDFGMTRYGSFVVDLGRVDPQSAADLTITSLAFDEDSVVPRVGHSYFVISRDEESTLASLVHVVEHEPKRRCVFDWYSTDGTGRAQGSIVDDREGRPLVDALKHWYSLLGAGTELATPEVLLQLRAGAGGGNPNTIDMTGNVSTYVDKLVPTPLDFFAEIEMKDPSLAYFHGGIVGSNRAFVVTSIDYEGVAKGDSNGHGEFQLVVGGTKIASYRDRDEPFRDRWNGRLVIESGDESSTYLEVANSSSGKVSLRGHFEERVPLEDAPFSPAGKGFLGDHAIPESPVIPELQAPRVLLQARNGRGGGNGHEINMCGTASYRFDSISKTPLDVVAPLDDRTRSIAFAEGGAVPAGQQFVVTSARMRGFIVGEQSYRYARLYLGQDKLIDVKSPAPTVDETWNGSIVILPGEETRLFLEIADCASIEVVLEGRFEPIR</sequence>
<feature type="domain" description="RNA polymerase sigma factor 70 region 4 type 2" evidence="8">
    <location>
        <begin position="100"/>
        <end position="148"/>
    </location>
</feature>
<dbReference type="InterPro" id="IPR039425">
    <property type="entry name" value="RNA_pol_sigma-70-like"/>
</dbReference>
<evidence type="ECO:0000259" key="7">
    <source>
        <dbReference type="Pfam" id="PF04542"/>
    </source>
</evidence>
<dbReference type="RefSeq" id="WP_145204578.1">
    <property type="nucleotide sequence ID" value="NZ_CP036434.1"/>
</dbReference>
<evidence type="ECO:0000256" key="6">
    <source>
        <dbReference type="SAM" id="Phobius"/>
    </source>
</evidence>
<evidence type="ECO:0000313" key="10">
    <source>
        <dbReference type="Proteomes" id="UP000320390"/>
    </source>
</evidence>
<evidence type="ECO:0000256" key="5">
    <source>
        <dbReference type="SAM" id="MobiDB-lite"/>
    </source>
</evidence>
<dbReference type="GO" id="GO:0016987">
    <property type="term" value="F:sigma factor activity"/>
    <property type="evidence" value="ECO:0007669"/>
    <property type="project" value="UniProtKB-KW"/>
</dbReference>
<feature type="domain" description="RNA polymerase sigma-70 region 2" evidence="7">
    <location>
        <begin position="13"/>
        <end position="72"/>
    </location>
</feature>
<evidence type="ECO:0000256" key="2">
    <source>
        <dbReference type="ARBA" id="ARBA00023015"/>
    </source>
</evidence>
<keyword evidence="6" id="KW-0812">Transmembrane</keyword>
<dbReference type="Gene3D" id="1.10.10.10">
    <property type="entry name" value="Winged helix-like DNA-binding domain superfamily/Winged helix DNA-binding domain"/>
    <property type="match status" value="1"/>
</dbReference>
<comment type="similarity">
    <text evidence="1">Belongs to the sigma-70 factor family. ECF subfamily.</text>
</comment>
<dbReference type="EMBL" id="CP036434">
    <property type="protein sequence ID" value="QDV09720.1"/>
    <property type="molecule type" value="Genomic_DNA"/>
</dbReference>
<dbReference type="PANTHER" id="PTHR43133">
    <property type="entry name" value="RNA POLYMERASE ECF-TYPE SIGMA FACTO"/>
    <property type="match status" value="1"/>
</dbReference>
<dbReference type="Pfam" id="PF08281">
    <property type="entry name" value="Sigma70_r4_2"/>
    <property type="match status" value="1"/>
</dbReference>
<dbReference type="InterPro" id="IPR013249">
    <property type="entry name" value="RNA_pol_sigma70_r4_t2"/>
</dbReference>
<dbReference type="AlphaFoldDB" id="A0A518F052"/>
<evidence type="ECO:0000256" key="4">
    <source>
        <dbReference type="ARBA" id="ARBA00023163"/>
    </source>
</evidence>
<dbReference type="SUPFAM" id="SSF88946">
    <property type="entry name" value="Sigma2 domain of RNA polymerase sigma factors"/>
    <property type="match status" value="1"/>
</dbReference>
<dbReference type="CDD" id="cd06171">
    <property type="entry name" value="Sigma70_r4"/>
    <property type="match status" value="1"/>
</dbReference>
<keyword evidence="10" id="KW-1185">Reference proteome</keyword>
<keyword evidence="3" id="KW-0731">Sigma factor</keyword>
<feature type="region of interest" description="Disordered" evidence="5">
    <location>
        <begin position="233"/>
        <end position="265"/>
    </location>
</feature>
<protein>
    <submittedName>
        <fullName evidence="9">ECF RNA polymerase sigma factor SigL</fullName>
    </submittedName>
</protein>
<dbReference type="InterPro" id="IPR013325">
    <property type="entry name" value="RNA_pol_sigma_r2"/>
</dbReference>
<gene>
    <name evidence="9" type="primary">sigL_7</name>
    <name evidence="9" type="ORF">Poly30_52790</name>
</gene>
<dbReference type="Gene3D" id="1.10.1740.10">
    <property type="match status" value="1"/>
</dbReference>
<dbReference type="GO" id="GO:0006352">
    <property type="term" value="P:DNA-templated transcription initiation"/>
    <property type="evidence" value="ECO:0007669"/>
    <property type="project" value="InterPro"/>
</dbReference>
<reference evidence="9 10" key="1">
    <citation type="submission" date="2019-02" db="EMBL/GenBank/DDBJ databases">
        <title>Deep-cultivation of Planctomycetes and their phenomic and genomic characterization uncovers novel biology.</title>
        <authorList>
            <person name="Wiegand S."/>
            <person name="Jogler M."/>
            <person name="Boedeker C."/>
            <person name="Pinto D."/>
            <person name="Vollmers J."/>
            <person name="Rivas-Marin E."/>
            <person name="Kohn T."/>
            <person name="Peeters S.H."/>
            <person name="Heuer A."/>
            <person name="Rast P."/>
            <person name="Oberbeckmann S."/>
            <person name="Bunk B."/>
            <person name="Jeske O."/>
            <person name="Meyerdierks A."/>
            <person name="Storesund J.E."/>
            <person name="Kallscheuer N."/>
            <person name="Luecker S."/>
            <person name="Lage O.M."/>
            <person name="Pohl T."/>
            <person name="Merkel B.J."/>
            <person name="Hornburger P."/>
            <person name="Mueller R.-W."/>
            <person name="Bruemmer F."/>
            <person name="Labrenz M."/>
            <person name="Spormann A.M."/>
            <person name="Op den Camp H."/>
            <person name="Overmann J."/>
            <person name="Amann R."/>
            <person name="Jetten M.S.M."/>
            <person name="Mascher T."/>
            <person name="Medema M.H."/>
            <person name="Devos D.P."/>
            <person name="Kaster A.-K."/>
            <person name="Ovreas L."/>
            <person name="Rohde M."/>
            <person name="Galperin M.Y."/>
            <person name="Jogler C."/>
        </authorList>
    </citation>
    <scope>NUCLEOTIDE SEQUENCE [LARGE SCALE GENOMIC DNA]</scope>
    <source>
        <strain evidence="9 10">Poly30</strain>
    </source>
</reference>
<evidence type="ECO:0000256" key="1">
    <source>
        <dbReference type="ARBA" id="ARBA00010641"/>
    </source>
</evidence>
<keyword evidence="6" id="KW-0472">Membrane</keyword>
<proteinExistence type="inferred from homology"/>
<evidence type="ECO:0000313" key="9">
    <source>
        <dbReference type="EMBL" id="QDV09720.1"/>
    </source>
</evidence>
<dbReference type="Proteomes" id="UP000320390">
    <property type="component" value="Chromosome"/>
</dbReference>
<name>A0A518F052_9BACT</name>
<dbReference type="NCBIfam" id="TIGR02937">
    <property type="entry name" value="sigma70-ECF"/>
    <property type="match status" value="1"/>
</dbReference>
<dbReference type="InterPro" id="IPR014284">
    <property type="entry name" value="RNA_pol_sigma-70_dom"/>
</dbReference>